<sequence>MRFSQSSTQVVLHIKGSCILPFAMDQPPSFDFYTKSSVTQVNQGRTQDLGRGPCVINMLQSPQSKISSKYLRLLQCDINGLITVAQRIKLDQILEIAHVEEIIAL</sequence>
<comment type="caution">
    <text evidence="1">The sequence shown here is derived from an EMBL/GenBank/DDBJ whole genome shotgun (WGS) entry which is preliminary data.</text>
</comment>
<evidence type="ECO:0000313" key="2">
    <source>
        <dbReference type="Proteomes" id="UP000886998"/>
    </source>
</evidence>
<name>A0A8X7CLW6_9ARAC</name>
<reference evidence="1" key="1">
    <citation type="submission" date="2020-08" db="EMBL/GenBank/DDBJ databases">
        <title>Multicomponent nature underlies the extraordinary mechanical properties of spider dragline silk.</title>
        <authorList>
            <person name="Kono N."/>
            <person name="Nakamura H."/>
            <person name="Mori M."/>
            <person name="Yoshida Y."/>
            <person name="Ohtoshi R."/>
            <person name="Malay A.D."/>
            <person name="Moran D.A.P."/>
            <person name="Tomita M."/>
            <person name="Numata K."/>
            <person name="Arakawa K."/>
        </authorList>
    </citation>
    <scope>NUCLEOTIDE SEQUENCE</scope>
</reference>
<gene>
    <name evidence="1" type="ORF">TNIN_199361</name>
</gene>
<dbReference type="AlphaFoldDB" id="A0A8X7CLW6"/>
<accession>A0A8X7CLW6</accession>
<proteinExistence type="predicted"/>
<dbReference type="EMBL" id="BMAV01017267">
    <property type="protein sequence ID" value="GFY68797.1"/>
    <property type="molecule type" value="Genomic_DNA"/>
</dbReference>
<keyword evidence="2" id="KW-1185">Reference proteome</keyword>
<organism evidence="1 2">
    <name type="scientific">Trichonephila inaurata madagascariensis</name>
    <dbReference type="NCBI Taxonomy" id="2747483"/>
    <lineage>
        <taxon>Eukaryota</taxon>
        <taxon>Metazoa</taxon>
        <taxon>Ecdysozoa</taxon>
        <taxon>Arthropoda</taxon>
        <taxon>Chelicerata</taxon>
        <taxon>Arachnida</taxon>
        <taxon>Araneae</taxon>
        <taxon>Araneomorphae</taxon>
        <taxon>Entelegynae</taxon>
        <taxon>Araneoidea</taxon>
        <taxon>Nephilidae</taxon>
        <taxon>Trichonephila</taxon>
        <taxon>Trichonephila inaurata</taxon>
    </lineage>
</organism>
<dbReference type="OrthoDB" id="6430237at2759"/>
<dbReference type="Proteomes" id="UP000886998">
    <property type="component" value="Unassembled WGS sequence"/>
</dbReference>
<protein>
    <submittedName>
        <fullName evidence="1">Uncharacterized protein</fullName>
    </submittedName>
</protein>
<evidence type="ECO:0000313" key="1">
    <source>
        <dbReference type="EMBL" id="GFY68797.1"/>
    </source>
</evidence>